<gene>
    <name evidence="2" type="ORF">BXY41_11710</name>
</gene>
<dbReference type="PROSITE" id="PS51186">
    <property type="entry name" value="GNAT"/>
    <property type="match status" value="1"/>
</dbReference>
<feature type="domain" description="N-acetyltransferase" evidence="1">
    <location>
        <begin position="5"/>
        <end position="149"/>
    </location>
</feature>
<keyword evidence="2" id="KW-0808">Transferase</keyword>
<dbReference type="InterPro" id="IPR000182">
    <property type="entry name" value="GNAT_dom"/>
</dbReference>
<dbReference type="InterPro" id="IPR016181">
    <property type="entry name" value="Acyl_CoA_acyltransferase"/>
</dbReference>
<dbReference type="EMBL" id="PTJA01000017">
    <property type="protein sequence ID" value="PPK76783.1"/>
    <property type="molecule type" value="Genomic_DNA"/>
</dbReference>
<name>A0A2S6HHC1_9FIRM</name>
<dbReference type="OrthoDB" id="9804948at2"/>
<keyword evidence="3" id="KW-1185">Reference proteome</keyword>
<accession>A0A2S6HHC1</accession>
<reference evidence="2 3" key="1">
    <citation type="submission" date="2018-02" db="EMBL/GenBank/DDBJ databases">
        <title>Genomic Encyclopedia of Archaeal and Bacterial Type Strains, Phase II (KMG-II): from individual species to whole genera.</title>
        <authorList>
            <person name="Goeker M."/>
        </authorList>
    </citation>
    <scope>NUCLEOTIDE SEQUENCE [LARGE SCALE GENOMIC DNA]</scope>
    <source>
        <strain evidence="2 3">DSM 3808</strain>
    </source>
</reference>
<protein>
    <submittedName>
        <fullName evidence="2">Acetyltransferase (GNAT) family protein</fullName>
    </submittedName>
</protein>
<evidence type="ECO:0000313" key="3">
    <source>
        <dbReference type="Proteomes" id="UP000237749"/>
    </source>
</evidence>
<dbReference type="Proteomes" id="UP000237749">
    <property type="component" value="Unassembled WGS sequence"/>
</dbReference>
<dbReference type="RefSeq" id="WP_104439400.1">
    <property type="nucleotide sequence ID" value="NZ_PTJA01000017.1"/>
</dbReference>
<dbReference type="Gene3D" id="3.40.630.30">
    <property type="match status" value="1"/>
</dbReference>
<sequence>MRDGYVLRKGYQEDERARNSFNRLAGQIFGLDFENWYQNGYWKNNYIPYSILKEDEVLANVSVSPMVFRENGVQRHYIQLGTVMTSKACRNQGLIRQLMEEIQRDYEGKTEGWFLFANESVLDFYPKFGFRRSDEFEYEKDVTIDQEATAVKIQIGENDQLLRLKRGMKESCPQSSLWLETNEELTMFYALDYLSKDIYFIPEQGAYVFAVLKKGQLHLQQVFAPEKVDLDRIAAAFGREVKSLVLGFSPIDKQGFTCSKIKDNDTVLHVKGSALDKVEGDFLRIPELAHT</sequence>
<evidence type="ECO:0000259" key="1">
    <source>
        <dbReference type="PROSITE" id="PS51186"/>
    </source>
</evidence>
<organism evidence="2 3">
    <name type="scientific">Lacrimispora xylanisolvens</name>
    <dbReference type="NCBI Taxonomy" id="384636"/>
    <lineage>
        <taxon>Bacteria</taxon>
        <taxon>Bacillati</taxon>
        <taxon>Bacillota</taxon>
        <taxon>Clostridia</taxon>
        <taxon>Lachnospirales</taxon>
        <taxon>Lachnospiraceae</taxon>
        <taxon>Lacrimispora</taxon>
    </lineage>
</organism>
<dbReference type="Pfam" id="PF13508">
    <property type="entry name" value="Acetyltransf_7"/>
    <property type="match status" value="1"/>
</dbReference>
<proteinExistence type="predicted"/>
<evidence type="ECO:0000313" key="2">
    <source>
        <dbReference type="EMBL" id="PPK76783.1"/>
    </source>
</evidence>
<dbReference type="AlphaFoldDB" id="A0A2S6HHC1"/>
<dbReference type="SUPFAM" id="SSF55729">
    <property type="entry name" value="Acyl-CoA N-acyltransferases (Nat)"/>
    <property type="match status" value="1"/>
</dbReference>
<comment type="caution">
    <text evidence="2">The sequence shown here is derived from an EMBL/GenBank/DDBJ whole genome shotgun (WGS) entry which is preliminary data.</text>
</comment>
<dbReference type="GO" id="GO:0016747">
    <property type="term" value="F:acyltransferase activity, transferring groups other than amino-acyl groups"/>
    <property type="evidence" value="ECO:0007669"/>
    <property type="project" value="InterPro"/>
</dbReference>